<dbReference type="PANTHER" id="PTHR35400:SF3">
    <property type="entry name" value="SLL1072 PROTEIN"/>
    <property type="match status" value="1"/>
</dbReference>
<evidence type="ECO:0000313" key="2">
    <source>
        <dbReference type="EMBL" id="EYF05679.1"/>
    </source>
</evidence>
<comment type="caution">
    <text evidence="2">The sequence shown here is derived from an EMBL/GenBank/DDBJ whole genome shotgun (WGS) entry which is preliminary data.</text>
</comment>
<dbReference type="PANTHER" id="PTHR35400">
    <property type="entry name" value="SLR1083 PROTEIN"/>
    <property type="match status" value="1"/>
</dbReference>
<dbReference type="EMBL" id="ASRX01000021">
    <property type="protein sequence ID" value="EYF05679.1"/>
    <property type="molecule type" value="Genomic_DNA"/>
</dbReference>
<protein>
    <recommendedName>
        <fullName evidence="1">Putative restriction endonuclease domain-containing protein</fullName>
    </recommendedName>
</protein>
<dbReference type="STRING" id="1192034.CAP_2969"/>
<proteinExistence type="predicted"/>
<dbReference type="InterPro" id="IPR012296">
    <property type="entry name" value="Nuclease_put_TT1808"/>
</dbReference>
<sequence>MTLEAWAGLDEDEPGELADGHLAEEEVPSNLHELVVAWLLRVLGTWAAPRRYVVFGSEHKLAISATRGRKADVCMYPPGTRLGARAALSRTPPVVVIEVLSPRARDVRHDRMEKLGDYARFRVQCYWLLDPEARLLEVLELADDGIYRHVLSAGEEQVNLARFEGLTLDLQALWSEVDTLLTDEEEGPESEEG</sequence>
<dbReference type="Pfam" id="PF05685">
    <property type="entry name" value="Uma2"/>
    <property type="match status" value="1"/>
</dbReference>
<dbReference type="CDD" id="cd06260">
    <property type="entry name" value="DUF820-like"/>
    <property type="match status" value="1"/>
</dbReference>
<evidence type="ECO:0000313" key="3">
    <source>
        <dbReference type="Proteomes" id="UP000019678"/>
    </source>
</evidence>
<dbReference type="Proteomes" id="UP000019678">
    <property type="component" value="Unassembled WGS sequence"/>
</dbReference>
<name>A0A017T8W9_9BACT</name>
<dbReference type="Gene3D" id="3.90.1570.10">
    <property type="entry name" value="tt1808, chain A"/>
    <property type="match status" value="1"/>
</dbReference>
<reference evidence="2 3" key="1">
    <citation type="submission" date="2013-05" db="EMBL/GenBank/DDBJ databases">
        <title>Genome assembly of Chondromyces apiculatus DSM 436.</title>
        <authorList>
            <person name="Sharma G."/>
            <person name="Khatri I."/>
            <person name="Kaur C."/>
            <person name="Mayilraj S."/>
            <person name="Subramanian S."/>
        </authorList>
    </citation>
    <scope>NUCLEOTIDE SEQUENCE [LARGE SCALE GENOMIC DNA]</scope>
    <source>
        <strain evidence="2 3">DSM 436</strain>
    </source>
</reference>
<organism evidence="2 3">
    <name type="scientific">Chondromyces apiculatus DSM 436</name>
    <dbReference type="NCBI Taxonomy" id="1192034"/>
    <lineage>
        <taxon>Bacteria</taxon>
        <taxon>Pseudomonadati</taxon>
        <taxon>Myxococcota</taxon>
        <taxon>Polyangia</taxon>
        <taxon>Polyangiales</taxon>
        <taxon>Polyangiaceae</taxon>
        <taxon>Chondromyces</taxon>
    </lineage>
</organism>
<feature type="domain" description="Putative restriction endonuclease" evidence="1">
    <location>
        <begin position="6"/>
        <end position="170"/>
    </location>
</feature>
<gene>
    <name evidence="2" type="ORF">CAP_2969</name>
</gene>
<dbReference type="InterPro" id="IPR008538">
    <property type="entry name" value="Uma2"/>
</dbReference>
<accession>A0A017T8W9</accession>
<dbReference type="eggNOG" id="COG4636">
    <property type="taxonomic scope" value="Bacteria"/>
</dbReference>
<dbReference type="SUPFAM" id="SSF52980">
    <property type="entry name" value="Restriction endonuclease-like"/>
    <property type="match status" value="1"/>
</dbReference>
<evidence type="ECO:0000259" key="1">
    <source>
        <dbReference type="Pfam" id="PF05685"/>
    </source>
</evidence>
<dbReference type="AlphaFoldDB" id="A0A017T8W9"/>
<keyword evidence="3" id="KW-1185">Reference proteome</keyword>
<dbReference type="InterPro" id="IPR011335">
    <property type="entry name" value="Restrct_endonuc-II-like"/>
</dbReference>